<dbReference type="Pfam" id="PF00505">
    <property type="entry name" value="HMG_box"/>
    <property type="match status" value="1"/>
</dbReference>
<dbReference type="PANTHER" id="PTHR10270:SF161">
    <property type="entry name" value="SEX-DETERMINING REGION Y PROTEIN"/>
    <property type="match status" value="1"/>
</dbReference>
<name>A0A9P7YAH4_9HELO</name>
<dbReference type="OrthoDB" id="6247875at2759"/>
<keyword evidence="1" id="KW-0805">Transcription regulation</keyword>
<keyword evidence="4" id="KW-0539">Nucleus</keyword>
<dbReference type="SUPFAM" id="SSF47095">
    <property type="entry name" value="HMG-box"/>
    <property type="match status" value="1"/>
</dbReference>
<feature type="compositionally biased region" description="Basic and acidic residues" evidence="5">
    <location>
        <begin position="58"/>
        <end position="71"/>
    </location>
</feature>
<keyword evidence="3" id="KW-0804">Transcription</keyword>
<evidence type="ECO:0000256" key="5">
    <source>
        <dbReference type="SAM" id="MobiDB-lite"/>
    </source>
</evidence>
<evidence type="ECO:0000256" key="3">
    <source>
        <dbReference type="ARBA" id="ARBA00023163"/>
    </source>
</evidence>
<dbReference type="AlphaFoldDB" id="A0A9P7YAH4"/>
<evidence type="ECO:0000256" key="1">
    <source>
        <dbReference type="ARBA" id="ARBA00023015"/>
    </source>
</evidence>
<reference evidence="7" key="1">
    <citation type="journal article" date="2021" name="IMA Fungus">
        <title>Genomic characterization of three marine fungi, including Emericellopsis atlantica sp. nov. with signatures of a generalist lifestyle and marine biomass degradation.</title>
        <authorList>
            <person name="Hagestad O.C."/>
            <person name="Hou L."/>
            <person name="Andersen J.H."/>
            <person name="Hansen E.H."/>
            <person name="Altermark B."/>
            <person name="Li C."/>
            <person name="Kuhnert E."/>
            <person name="Cox R.J."/>
            <person name="Crous P.W."/>
            <person name="Spatafora J.W."/>
            <person name="Lail K."/>
            <person name="Amirebrahimi M."/>
            <person name="Lipzen A."/>
            <person name="Pangilinan J."/>
            <person name="Andreopoulos W."/>
            <person name="Hayes R.D."/>
            <person name="Ng V."/>
            <person name="Grigoriev I.V."/>
            <person name="Jackson S.A."/>
            <person name="Sutton T.D.S."/>
            <person name="Dobson A.D.W."/>
            <person name="Rama T."/>
        </authorList>
    </citation>
    <scope>NUCLEOTIDE SEQUENCE</scope>
    <source>
        <strain evidence="7">TRa018bII</strain>
    </source>
</reference>
<keyword evidence="2 4" id="KW-0238">DNA-binding</keyword>
<dbReference type="GO" id="GO:0000122">
    <property type="term" value="P:negative regulation of transcription by RNA polymerase II"/>
    <property type="evidence" value="ECO:0007669"/>
    <property type="project" value="TreeGrafter"/>
</dbReference>
<dbReference type="GO" id="GO:0000978">
    <property type="term" value="F:RNA polymerase II cis-regulatory region sequence-specific DNA binding"/>
    <property type="evidence" value="ECO:0007669"/>
    <property type="project" value="TreeGrafter"/>
</dbReference>
<comment type="caution">
    <text evidence="7">The sequence shown here is derived from an EMBL/GenBank/DDBJ whole genome shotgun (WGS) entry which is preliminary data.</text>
</comment>
<dbReference type="SMART" id="SM00398">
    <property type="entry name" value="HMG"/>
    <property type="match status" value="1"/>
</dbReference>
<dbReference type="GO" id="GO:0005634">
    <property type="term" value="C:nucleus"/>
    <property type="evidence" value="ECO:0007669"/>
    <property type="project" value="UniProtKB-UniRule"/>
</dbReference>
<keyword evidence="8" id="KW-1185">Reference proteome</keyword>
<dbReference type="CDD" id="cd01389">
    <property type="entry name" value="HMG-box_ROX1-like"/>
    <property type="match status" value="1"/>
</dbReference>
<dbReference type="InterPro" id="IPR009071">
    <property type="entry name" value="HMG_box_dom"/>
</dbReference>
<proteinExistence type="predicted"/>
<accession>A0A9P7YAH4</accession>
<dbReference type="GO" id="GO:0001228">
    <property type="term" value="F:DNA-binding transcription activator activity, RNA polymerase II-specific"/>
    <property type="evidence" value="ECO:0007669"/>
    <property type="project" value="TreeGrafter"/>
</dbReference>
<dbReference type="Proteomes" id="UP000824998">
    <property type="component" value="Unassembled WGS sequence"/>
</dbReference>
<dbReference type="Gene3D" id="1.10.30.10">
    <property type="entry name" value="High mobility group box domain"/>
    <property type="match status" value="1"/>
</dbReference>
<feature type="domain" description="HMG box" evidence="6">
    <location>
        <begin position="6"/>
        <end position="74"/>
    </location>
</feature>
<dbReference type="PANTHER" id="PTHR10270">
    <property type="entry name" value="SOX TRANSCRIPTION FACTOR"/>
    <property type="match status" value="1"/>
</dbReference>
<dbReference type="PROSITE" id="PS50118">
    <property type="entry name" value="HMG_BOX_2"/>
    <property type="match status" value="1"/>
</dbReference>
<organism evidence="7 8">
    <name type="scientific">Amylocarpus encephaloides</name>
    <dbReference type="NCBI Taxonomy" id="45428"/>
    <lineage>
        <taxon>Eukaryota</taxon>
        <taxon>Fungi</taxon>
        <taxon>Dikarya</taxon>
        <taxon>Ascomycota</taxon>
        <taxon>Pezizomycotina</taxon>
        <taxon>Leotiomycetes</taxon>
        <taxon>Helotiales</taxon>
        <taxon>Helotiales incertae sedis</taxon>
        <taxon>Amylocarpus</taxon>
    </lineage>
</organism>
<feature type="non-terminal residue" evidence="7">
    <location>
        <position position="1"/>
    </location>
</feature>
<feature type="region of interest" description="Disordered" evidence="5">
    <location>
        <begin position="58"/>
        <end position="86"/>
    </location>
</feature>
<feature type="DNA-binding region" description="HMG box" evidence="4">
    <location>
        <begin position="6"/>
        <end position="74"/>
    </location>
</feature>
<gene>
    <name evidence="7" type="ORF">BJ875DRAFT_341144</name>
</gene>
<evidence type="ECO:0000256" key="2">
    <source>
        <dbReference type="ARBA" id="ARBA00023125"/>
    </source>
</evidence>
<evidence type="ECO:0000259" key="6">
    <source>
        <dbReference type="PROSITE" id="PS50118"/>
    </source>
</evidence>
<dbReference type="InterPro" id="IPR050140">
    <property type="entry name" value="SRY-related_HMG-box_TF-like"/>
</dbReference>
<dbReference type="InterPro" id="IPR036910">
    <property type="entry name" value="HMG_box_dom_sf"/>
</dbReference>
<protein>
    <submittedName>
        <fullName evidence="7">Mating-type protein Mat a-1</fullName>
    </submittedName>
</protein>
<dbReference type="FunFam" id="1.10.30.10:FF:000041">
    <property type="entry name" value="HMG box family protein"/>
    <property type="match status" value="1"/>
</dbReference>
<dbReference type="EMBL" id="MU251702">
    <property type="protein sequence ID" value="KAG9230091.1"/>
    <property type="molecule type" value="Genomic_DNA"/>
</dbReference>
<evidence type="ECO:0000256" key="4">
    <source>
        <dbReference type="PROSITE-ProRule" id="PRU00267"/>
    </source>
</evidence>
<dbReference type="GO" id="GO:0030154">
    <property type="term" value="P:cell differentiation"/>
    <property type="evidence" value="ECO:0007669"/>
    <property type="project" value="TreeGrafter"/>
</dbReference>
<evidence type="ECO:0000313" key="7">
    <source>
        <dbReference type="EMBL" id="KAG9230091.1"/>
    </source>
</evidence>
<evidence type="ECO:0000313" key="8">
    <source>
        <dbReference type="Proteomes" id="UP000824998"/>
    </source>
</evidence>
<sequence>AASARVPRPANAFIKYRVYHHATIIANNPGIHNNEISQIIGKMWANETEDVRAHFKAQAEEARQEHLRKYPDYQYQPRKPSEKKRR</sequence>
<feature type="non-terminal residue" evidence="7">
    <location>
        <position position="86"/>
    </location>
</feature>